<dbReference type="EC" id="2.5.1.75" evidence="10"/>
<dbReference type="SUPFAM" id="SSF52540">
    <property type="entry name" value="P-loop containing nucleoside triphosphate hydrolases"/>
    <property type="match status" value="1"/>
</dbReference>
<dbReference type="Gene3D" id="3.40.50.300">
    <property type="entry name" value="P-loop containing nucleotide triphosphate hydrolases"/>
    <property type="match status" value="1"/>
</dbReference>
<comment type="caution">
    <text evidence="10">Lacks conserved residue(s) required for the propagation of feature annotation.</text>
</comment>
<comment type="caution">
    <text evidence="14">The sequence shown here is derived from an EMBL/GenBank/DDBJ whole genome shotgun (WGS) entry which is preliminary data.</text>
</comment>
<evidence type="ECO:0000256" key="3">
    <source>
        <dbReference type="ARBA" id="ARBA00005842"/>
    </source>
</evidence>
<organism evidence="14 15">
    <name type="scientific">Candidatus Staskawiczbacteria bacterium RIFCSPHIGHO2_02_FULL_34_9</name>
    <dbReference type="NCBI Taxonomy" id="1802206"/>
    <lineage>
        <taxon>Bacteria</taxon>
        <taxon>Candidatus Staskawicziibacteriota</taxon>
    </lineage>
</organism>
<keyword evidence="7 10" id="KW-0067">ATP-binding</keyword>
<dbReference type="STRING" id="1802206.A3D35_00325"/>
<dbReference type="InterPro" id="IPR039657">
    <property type="entry name" value="Dimethylallyltransferase"/>
</dbReference>
<dbReference type="InterPro" id="IPR027417">
    <property type="entry name" value="P-loop_NTPase"/>
</dbReference>
<evidence type="ECO:0000256" key="4">
    <source>
        <dbReference type="ARBA" id="ARBA00022679"/>
    </source>
</evidence>
<comment type="similarity">
    <text evidence="3 10 13">Belongs to the IPP transferase family.</text>
</comment>
<feature type="site" description="Interaction with substrate tRNA" evidence="10">
    <location>
        <position position="101"/>
    </location>
</feature>
<keyword evidence="6 10" id="KW-0547">Nucleotide-binding</keyword>
<evidence type="ECO:0000256" key="10">
    <source>
        <dbReference type="HAMAP-Rule" id="MF_00185"/>
    </source>
</evidence>
<evidence type="ECO:0000256" key="5">
    <source>
        <dbReference type="ARBA" id="ARBA00022694"/>
    </source>
</evidence>
<comment type="function">
    <text evidence="2 10 12">Catalyzes the transfer of a dimethylallyl group onto the adenine at position 37 in tRNAs that read codons beginning with uridine, leading to the formation of N6-(dimethylallyl)adenosine (i(6)A).</text>
</comment>
<evidence type="ECO:0000256" key="2">
    <source>
        <dbReference type="ARBA" id="ARBA00003213"/>
    </source>
</evidence>
<dbReference type="PANTHER" id="PTHR11088">
    <property type="entry name" value="TRNA DIMETHYLALLYLTRANSFERASE"/>
    <property type="match status" value="1"/>
</dbReference>
<dbReference type="PANTHER" id="PTHR11088:SF60">
    <property type="entry name" value="TRNA DIMETHYLALLYLTRANSFERASE"/>
    <property type="match status" value="1"/>
</dbReference>
<keyword evidence="8 10" id="KW-0460">Magnesium</keyword>
<dbReference type="Proteomes" id="UP000176421">
    <property type="component" value="Unassembled WGS sequence"/>
</dbReference>
<evidence type="ECO:0000256" key="7">
    <source>
        <dbReference type="ARBA" id="ARBA00022840"/>
    </source>
</evidence>
<dbReference type="HAMAP" id="MF_00185">
    <property type="entry name" value="IPP_trans"/>
    <property type="match status" value="1"/>
</dbReference>
<accession>A0A1G2I4A0</accession>
<comment type="cofactor">
    <cofactor evidence="1 10">
        <name>Mg(2+)</name>
        <dbReference type="ChEBI" id="CHEBI:18420"/>
    </cofactor>
</comment>
<proteinExistence type="inferred from homology"/>
<keyword evidence="5 10" id="KW-0819">tRNA processing</keyword>
<comment type="subunit">
    <text evidence="10">Monomer.</text>
</comment>
<dbReference type="InterPro" id="IPR018022">
    <property type="entry name" value="IPT"/>
</dbReference>
<feature type="region of interest" description="Interaction with substrate tRNA" evidence="10">
    <location>
        <begin position="35"/>
        <end position="38"/>
    </location>
</feature>
<evidence type="ECO:0000256" key="8">
    <source>
        <dbReference type="ARBA" id="ARBA00022842"/>
    </source>
</evidence>
<dbReference type="GO" id="GO:0052381">
    <property type="term" value="F:tRNA dimethylallyltransferase activity"/>
    <property type="evidence" value="ECO:0007669"/>
    <property type="project" value="UniProtKB-UniRule"/>
</dbReference>
<evidence type="ECO:0000313" key="14">
    <source>
        <dbReference type="EMBL" id="OGZ69652.1"/>
    </source>
</evidence>
<name>A0A1G2I4A0_9BACT</name>
<sequence length="318" mass="36296">MNNKLIVILGPTASGKTDLSVKLAKKYNGEIVSADSRQVYKGLNIGSGKITKKEMQGILHHLLDVANPKRKFTVAQYQKLAIKEIKKIQAKGKIPFLVGGTGFYIQSVVDGIILPEVKPNYKLRKELSKKTVKELFNILKKLDPKRSKTIDAKNAVRLIRAIEIIKSTKKPIQKIISKPEFEVLEIGIKKSPEELKKLIHKRLEKRLKQPARAGGGMIKEVINLHKNGLSFKRLEELGLEYRYITQYLQEKLSYEEMINILEKESWHYAKRQMTWFSAHGGSLPTGQAGASGVKKDKKIHWIRTYREILTTIDKFINK</sequence>
<evidence type="ECO:0000256" key="9">
    <source>
        <dbReference type="ARBA" id="ARBA00049563"/>
    </source>
</evidence>
<dbReference type="GO" id="GO:0005524">
    <property type="term" value="F:ATP binding"/>
    <property type="evidence" value="ECO:0007669"/>
    <property type="project" value="UniProtKB-UniRule"/>
</dbReference>
<feature type="binding site" evidence="10">
    <location>
        <begin position="12"/>
        <end position="17"/>
    </location>
    <ligand>
        <name>substrate</name>
    </ligand>
</feature>
<evidence type="ECO:0000313" key="15">
    <source>
        <dbReference type="Proteomes" id="UP000176421"/>
    </source>
</evidence>
<dbReference type="Pfam" id="PF01715">
    <property type="entry name" value="IPPT"/>
    <property type="match status" value="1"/>
</dbReference>
<reference evidence="14 15" key="1">
    <citation type="journal article" date="2016" name="Nat. Commun.">
        <title>Thousands of microbial genomes shed light on interconnected biogeochemical processes in an aquifer system.</title>
        <authorList>
            <person name="Anantharaman K."/>
            <person name="Brown C.T."/>
            <person name="Hug L.A."/>
            <person name="Sharon I."/>
            <person name="Castelle C.J."/>
            <person name="Probst A.J."/>
            <person name="Thomas B.C."/>
            <person name="Singh A."/>
            <person name="Wilkins M.J."/>
            <person name="Karaoz U."/>
            <person name="Brodie E.L."/>
            <person name="Williams K.H."/>
            <person name="Hubbard S.S."/>
            <person name="Banfield J.F."/>
        </authorList>
    </citation>
    <scope>NUCLEOTIDE SEQUENCE [LARGE SCALE GENOMIC DNA]</scope>
</reference>
<dbReference type="AlphaFoldDB" id="A0A1G2I4A0"/>
<evidence type="ECO:0000256" key="6">
    <source>
        <dbReference type="ARBA" id="ARBA00022741"/>
    </source>
</evidence>
<feature type="site" description="Interaction with substrate tRNA" evidence="10">
    <location>
        <position position="124"/>
    </location>
</feature>
<dbReference type="Gene3D" id="1.10.20.140">
    <property type="match status" value="1"/>
</dbReference>
<keyword evidence="4 10" id="KW-0808">Transferase</keyword>
<comment type="catalytic activity">
    <reaction evidence="9 10 11">
        <text>adenosine(37) in tRNA + dimethylallyl diphosphate = N(6)-dimethylallyladenosine(37) in tRNA + diphosphate</text>
        <dbReference type="Rhea" id="RHEA:26482"/>
        <dbReference type="Rhea" id="RHEA-COMP:10162"/>
        <dbReference type="Rhea" id="RHEA-COMP:10375"/>
        <dbReference type="ChEBI" id="CHEBI:33019"/>
        <dbReference type="ChEBI" id="CHEBI:57623"/>
        <dbReference type="ChEBI" id="CHEBI:74411"/>
        <dbReference type="ChEBI" id="CHEBI:74415"/>
        <dbReference type="EC" id="2.5.1.75"/>
    </reaction>
</comment>
<evidence type="ECO:0000256" key="11">
    <source>
        <dbReference type="RuleBase" id="RU003783"/>
    </source>
</evidence>
<protein>
    <recommendedName>
        <fullName evidence="10">tRNA dimethylallyltransferase</fullName>
        <ecNumber evidence="10">2.5.1.75</ecNumber>
    </recommendedName>
    <alternativeName>
        <fullName evidence="10">Dimethylallyl diphosphate:tRNA dimethylallyltransferase</fullName>
        <shortName evidence="10">DMAPP:tRNA dimethylallyltransferase</shortName>
        <shortName evidence="10">DMATase</shortName>
    </alternativeName>
    <alternativeName>
        <fullName evidence="10">Isopentenyl-diphosphate:tRNA isopentenyltransferase</fullName>
        <shortName evidence="10">IPP transferase</shortName>
        <shortName evidence="10">IPPT</shortName>
        <shortName evidence="10">IPTase</shortName>
    </alternativeName>
</protein>
<evidence type="ECO:0000256" key="12">
    <source>
        <dbReference type="RuleBase" id="RU003784"/>
    </source>
</evidence>
<dbReference type="EMBL" id="MHOS01000005">
    <property type="protein sequence ID" value="OGZ69652.1"/>
    <property type="molecule type" value="Genomic_DNA"/>
</dbReference>
<dbReference type="NCBIfam" id="TIGR00174">
    <property type="entry name" value="miaA"/>
    <property type="match status" value="1"/>
</dbReference>
<evidence type="ECO:0000256" key="1">
    <source>
        <dbReference type="ARBA" id="ARBA00001946"/>
    </source>
</evidence>
<dbReference type="GO" id="GO:0006400">
    <property type="term" value="P:tRNA modification"/>
    <property type="evidence" value="ECO:0007669"/>
    <property type="project" value="TreeGrafter"/>
</dbReference>
<feature type="binding site" evidence="10">
    <location>
        <begin position="10"/>
        <end position="17"/>
    </location>
    <ligand>
        <name>ATP</name>
        <dbReference type="ChEBI" id="CHEBI:30616"/>
    </ligand>
</feature>
<gene>
    <name evidence="10" type="primary">miaA</name>
    <name evidence="14" type="ORF">A3D35_00325</name>
</gene>
<evidence type="ECO:0000256" key="13">
    <source>
        <dbReference type="RuleBase" id="RU003785"/>
    </source>
</evidence>